<evidence type="ECO:0000256" key="1">
    <source>
        <dbReference type="SAM" id="Phobius"/>
    </source>
</evidence>
<evidence type="ECO:0000313" key="3">
    <source>
        <dbReference type="Proteomes" id="UP000263642"/>
    </source>
</evidence>
<dbReference type="AlphaFoldDB" id="A0A3D3QZ04"/>
<accession>A0A3D3QZ04</accession>
<proteinExistence type="predicted"/>
<sequence>MSPVFNAGGNSGNAAVLLDKYEEARKSQLQLFVNNSAGILILILIYSNMSLNTHTDGSGKFSFARIEKTLVKA</sequence>
<evidence type="ECO:0000313" key="2">
    <source>
        <dbReference type="EMBL" id="HCO21811.1"/>
    </source>
</evidence>
<protein>
    <submittedName>
        <fullName evidence="2">Uncharacterized protein</fullName>
    </submittedName>
</protein>
<comment type="caution">
    <text evidence="2">The sequence shown here is derived from an EMBL/GenBank/DDBJ whole genome shotgun (WGS) entry which is preliminary data.</text>
</comment>
<keyword evidence="1" id="KW-0472">Membrane</keyword>
<feature type="transmembrane region" description="Helical" evidence="1">
    <location>
        <begin position="31"/>
        <end position="49"/>
    </location>
</feature>
<reference evidence="2 3" key="1">
    <citation type="journal article" date="2018" name="Nat. Biotechnol.">
        <title>A standardized bacterial taxonomy based on genome phylogeny substantially revises the tree of life.</title>
        <authorList>
            <person name="Parks D.H."/>
            <person name="Chuvochina M."/>
            <person name="Waite D.W."/>
            <person name="Rinke C."/>
            <person name="Skarshewski A."/>
            <person name="Chaumeil P.A."/>
            <person name="Hugenholtz P."/>
        </authorList>
    </citation>
    <scope>NUCLEOTIDE SEQUENCE [LARGE SCALE GENOMIC DNA]</scope>
    <source>
        <strain evidence="2">UBA9375</strain>
    </source>
</reference>
<gene>
    <name evidence="2" type="ORF">DIT97_01600</name>
</gene>
<keyword evidence="1" id="KW-0812">Transmembrane</keyword>
<dbReference type="Proteomes" id="UP000263642">
    <property type="component" value="Unassembled WGS sequence"/>
</dbReference>
<dbReference type="EMBL" id="DQAY01000011">
    <property type="protein sequence ID" value="HCO21811.1"/>
    <property type="molecule type" value="Genomic_DNA"/>
</dbReference>
<organism evidence="2 3">
    <name type="scientific">Gimesia maris</name>
    <dbReference type="NCBI Taxonomy" id="122"/>
    <lineage>
        <taxon>Bacteria</taxon>
        <taxon>Pseudomonadati</taxon>
        <taxon>Planctomycetota</taxon>
        <taxon>Planctomycetia</taxon>
        <taxon>Planctomycetales</taxon>
        <taxon>Planctomycetaceae</taxon>
        <taxon>Gimesia</taxon>
    </lineage>
</organism>
<keyword evidence="1" id="KW-1133">Transmembrane helix</keyword>
<name>A0A3D3QZ04_9PLAN</name>